<dbReference type="InterPro" id="IPR025405">
    <property type="entry name" value="DUF4131"/>
</dbReference>
<feature type="transmembrane region" description="Helical" evidence="6">
    <location>
        <begin position="458"/>
        <end position="477"/>
    </location>
</feature>
<dbReference type="Pfam" id="PF03772">
    <property type="entry name" value="Competence"/>
    <property type="match status" value="1"/>
</dbReference>
<sequence length="696" mass="79251">MLSRVPFVGLVLTFSTGIIFGDWIFQYPSVSHYFNTTTQTAVILMIAAVCLLFYKAGRYTASGIVLSLFLFLSGVLSLTIRVENLRSCVELINAAPYDSYEAVVRNIPEKRAKSIRVEAEIKRIRVRGRWIGADVKAYLSIPQDAAVIPSAGDRIIVNGNLERPKSPMNPEEFDYRRYLWNKGIAWTDYLQENSYQILKSAETGSVHAWSQNVSVWSDRQFRENLKDDRAYGLVKAMLLGRRDDLRTEQVDDYTMSGTVHILSVSGMHVAIIFLVLSFLLGWIKRLKGGKYLYLTAIMLFLGFYALVTGLPPSVQRATLMCIVFVVAEVFVRKHNTMNILALSALIILLFDPQALFDVGFQLSYLAMAGIFLFYKPVESLWMPGKWIWKYIWQISALSFAAQIATFPLSLYYFHQFPFYFWLINPFVITFTNALLPAALILLFVCLGPIMWLKSALGWVVYFLAFLTNISVAIPRFLPGHLIENLYFDNAEITLLYLLMFFVWYCYESREFQWLKYVAGVLVLFVFYSTLQSFEKYTGKMGMIHSIPKHSVISFKEGDKLFIYSDEAFLKDTNAYEFHVKNYGIREGVLETIFMQETNKSIPGNVGIKSIGHNKLFTWKGKTLYQGGFVETTAAINYFFITSPKYPGSLKFKASPGTIFLTSGEVTKRATKQWGAMLKASGAQLYDLQTDGALLLP</sequence>
<dbReference type="SUPFAM" id="SSF81665">
    <property type="entry name" value="Calcium ATPase, transmembrane domain M"/>
    <property type="match status" value="1"/>
</dbReference>
<dbReference type="STRING" id="408657.SAMN04487995_2694"/>
<feature type="transmembrane region" description="Helical" evidence="6">
    <location>
        <begin position="61"/>
        <end position="80"/>
    </location>
</feature>
<reference evidence="9 10" key="1">
    <citation type="submission" date="2016-10" db="EMBL/GenBank/DDBJ databases">
        <authorList>
            <person name="de Groot N.N."/>
        </authorList>
    </citation>
    <scope>NUCLEOTIDE SEQUENCE [LARGE SCALE GENOMIC DNA]</scope>
    <source>
        <strain evidence="9 10">DSM 19938</strain>
    </source>
</reference>
<organism evidence="9 10">
    <name type="scientific">Dyadobacter koreensis</name>
    <dbReference type="NCBI Taxonomy" id="408657"/>
    <lineage>
        <taxon>Bacteria</taxon>
        <taxon>Pseudomonadati</taxon>
        <taxon>Bacteroidota</taxon>
        <taxon>Cytophagia</taxon>
        <taxon>Cytophagales</taxon>
        <taxon>Spirosomataceae</taxon>
        <taxon>Dyadobacter</taxon>
    </lineage>
</organism>
<evidence type="ECO:0000313" key="10">
    <source>
        <dbReference type="Proteomes" id="UP000199532"/>
    </source>
</evidence>
<gene>
    <name evidence="9" type="ORF">SAMN04487995_2694</name>
</gene>
<evidence type="ECO:0000256" key="1">
    <source>
        <dbReference type="ARBA" id="ARBA00004651"/>
    </source>
</evidence>
<keyword evidence="5 6" id="KW-0472">Membrane</keyword>
<evidence type="ECO:0000256" key="5">
    <source>
        <dbReference type="ARBA" id="ARBA00023136"/>
    </source>
</evidence>
<feature type="domain" description="DUF4131" evidence="8">
    <location>
        <begin position="41"/>
        <end position="193"/>
    </location>
</feature>
<feature type="transmembrane region" description="Helical" evidence="6">
    <location>
        <begin position="513"/>
        <end position="530"/>
    </location>
</feature>
<evidence type="ECO:0000256" key="4">
    <source>
        <dbReference type="ARBA" id="ARBA00022989"/>
    </source>
</evidence>
<feature type="transmembrane region" description="Helical" evidence="6">
    <location>
        <begin position="362"/>
        <end position="378"/>
    </location>
</feature>
<dbReference type="RefSeq" id="WP_090335683.1">
    <property type="nucleotide sequence ID" value="NZ_FNXY01000004.1"/>
</dbReference>
<keyword evidence="10" id="KW-1185">Reference proteome</keyword>
<keyword evidence="2" id="KW-1003">Cell membrane</keyword>
<feature type="transmembrane region" description="Helical" evidence="6">
    <location>
        <begin position="291"/>
        <end position="307"/>
    </location>
</feature>
<dbReference type="InterPro" id="IPR004477">
    <property type="entry name" value="ComEC_N"/>
</dbReference>
<evidence type="ECO:0000259" key="8">
    <source>
        <dbReference type="Pfam" id="PF13567"/>
    </source>
</evidence>
<comment type="subcellular location">
    <subcellularLocation>
        <location evidence="1">Cell membrane</location>
        <topology evidence="1">Multi-pass membrane protein</topology>
    </subcellularLocation>
</comment>
<dbReference type="GO" id="GO:0005886">
    <property type="term" value="C:plasma membrane"/>
    <property type="evidence" value="ECO:0007669"/>
    <property type="project" value="UniProtKB-SubCell"/>
</dbReference>
<dbReference type="InterPro" id="IPR052159">
    <property type="entry name" value="Competence_DNA_uptake"/>
</dbReference>
<feature type="transmembrane region" description="Helical" evidence="6">
    <location>
        <begin position="313"/>
        <end position="331"/>
    </location>
</feature>
<accession>A0A1H6URY6</accession>
<feature type="transmembrane region" description="Helical" evidence="6">
    <location>
        <begin position="259"/>
        <end position="279"/>
    </location>
</feature>
<keyword evidence="3 6" id="KW-0812">Transmembrane</keyword>
<feature type="transmembrane region" description="Helical" evidence="6">
    <location>
        <begin position="419"/>
        <end position="446"/>
    </location>
</feature>
<evidence type="ECO:0000256" key="2">
    <source>
        <dbReference type="ARBA" id="ARBA00022475"/>
    </source>
</evidence>
<dbReference type="PANTHER" id="PTHR30619:SF1">
    <property type="entry name" value="RECOMBINATION PROTEIN 2"/>
    <property type="match status" value="1"/>
</dbReference>
<dbReference type="OrthoDB" id="9761531at2"/>
<feature type="domain" description="ComEC/Rec2-related protein" evidence="7">
    <location>
        <begin position="237"/>
        <end position="506"/>
    </location>
</feature>
<dbReference type="InterPro" id="IPR023298">
    <property type="entry name" value="ATPase_P-typ_TM_dom_sf"/>
</dbReference>
<feature type="transmembrane region" description="Helical" evidence="6">
    <location>
        <begin position="489"/>
        <end position="506"/>
    </location>
</feature>
<protein>
    <submittedName>
        <fullName evidence="9">Competence protein ComEC</fullName>
    </submittedName>
</protein>
<feature type="transmembrane region" description="Helical" evidence="6">
    <location>
        <begin position="338"/>
        <end position="356"/>
    </location>
</feature>
<evidence type="ECO:0000256" key="6">
    <source>
        <dbReference type="SAM" id="Phobius"/>
    </source>
</evidence>
<feature type="transmembrane region" description="Helical" evidence="6">
    <location>
        <begin position="37"/>
        <end position="54"/>
    </location>
</feature>
<dbReference type="Pfam" id="PF13567">
    <property type="entry name" value="DUF4131"/>
    <property type="match status" value="1"/>
</dbReference>
<evidence type="ECO:0000259" key="7">
    <source>
        <dbReference type="Pfam" id="PF03772"/>
    </source>
</evidence>
<dbReference type="Proteomes" id="UP000199532">
    <property type="component" value="Unassembled WGS sequence"/>
</dbReference>
<evidence type="ECO:0000256" key="3">
    <source>
        <dbReference type="ARBA" id="ARBA00022692"/>
    </source>
</evidence>
<dbReference type="EMBL" id="FNXY01000004">
    <property type="protein sequence ID" value="SEI95021.1"/>
    <property type="molecule type" value="Genomic_DNA"/>
</dbReference>
<feature type="transmembrane region" description="Helical" evidence="6">
    <location>
        <begin position="390"/>
        <end position="413"/>
    </location>
</feature>
<proteinExistence type="predicted"/>
<dbReference type="AlphaFoldDB" id="A0A1H6URY6"/>
<dbReference type="PANTHER" id="PTHR30619">
    <property type="entry name" value="DNA INTERNALIZATION/COMPETENCE PROTEIN COMEC/REC2"/>
    <property type="match status" value="1"/>
</dbReference>
<feature type="transmembrane region" description="Helical" evidence="6">
    <location>
        <begin position="7"/>
        <end position="25"/>
    </location>
</feature>
<evidence type="ECO:0000313" key="9">
    <source>
        <dbReference type="EMBL" id="SEI95021.1"/>
    </source>
</evidence>
<keyword evidence="4 6" id="KW-1133">Transmembrane helix</keyword>
<dbReference type="NCBIfam" id="TIGR00360">
    <property type="entry name" value="ComEC_N-term"/>
    <property type="match status" value="1"/>
</dbReference>
<name>A0A1H6URY6_9BACT</name>